<protein>
    <submittedName>
        <fullName evidence="1">Uncharacterized protein</fullName>
    </submittedName>
</protein>
<accession>A0A644Y7L8</accession>
<organism evidence="1">
    <name type="scientific">bioreactor metagenome</name>
    <dbReference type="NCBI Taxonomy" id="1076179"/>
    <lineage>
        <taxon>unclassified sequences</taxon>
        <taxon>metagenomes</taxon>
        <taxon>ecological metagenomes</taxon>
    </lineage>
</organism>
<evidence type="ECO:0000313" key="1">
    <source>
        <dbReference type="EMBL" id="MPM24545.1"/>
    </source>
</evidence>
<dbReference type="EMBL" id="VSSQ01004287">
    <property type="protein sequence ID" value="MPM24545.1"/>
    <property type="molecule type" value="Genomic_DNA"/>
</dbReference>
<sequence>MQRAKEVNVYLRARVRGVGELHRAGDAKARVAHKQVDASFRVEHRLDRRAHLNGVGHVCGNMVNFAVIRSAAREFVNGISIFREQFGGRFADAVAAAGNDANALHTISS</sequence>
<dbReference type="AlphaFoldDB" id="A0A644Y7L8"/>
<name>A0A644Y7L8_9ZZZZ</name>
<proteinExistence type="predicted"/>
<gene>
    <name evidence="1" type="ORF">SDC9_71028</name>
</gene>
<comment type="caution">
    <text evidence="1">The sequence shown here is derived from an EMBL/GenBank/DDBJ whole genome shotgun (WGS) entry which is preliminary data.</text>
</comment>
<reference evidence="1" key="1">
    <citation type="submission" date="2019-08" db="EMBL/GenBank/DDBJ databases">
        <authorList>
            <person name="Kucharzyk K."/>
            <person name="Murdoch R.W."/>
            <person name="Higgins S."/>
            <person name="Loffler F."/>
        </authorList>
    </citation>
    <scope>NUCLEOTIDE SEQUENCE</scope>
</reference>